<sequence length="310" mass="35595">MSLTTKEWTSTNIAKLLDSFDRVGNGNFDEFIGGNVKITEKILLRLNDNIHDIVDEALKEGGWRLRRITNVFQHWPTNMQENVLKLLFKHGKWTEETRNAFCSCIASLFIVNVRAGRNVTTICKEEHKKLLQKLSKKQDTGVKLPVINGTLSIFMNVLTLWIAAASDSNERHSYLRDLIETAAISEKMIENDNTNSVAVLNDLLFSLLSQPHRYHRSVVHYVFASFVPQMKLENLLQIFETINLSNEELMQEKDVSESDDQDDEDEDEQENSEQISEENEVNNNGNVTDHQEETDESEFEEDEVGSEVDE</sequence>
<accession>A0A183HJT9</accession>
<dbReference type="GO" id="GO:0043565">
    <property type="term" value="F:sequence-specific DNA binding"/>
    <property type="evidence" value="ECO:0007669"/>
    <property type="project" value="TreeGrafter"/>
</dbReference>
<comment type="subcellular location">
    <subcellularLocation>
        <location evidence="1">Nucleus</location>
    </subcellularLocation>
</comment>
<evidence type="ECO:0000313" key="7">
    <source>
        <dbReference type="WBParaSite" id="OFLC_0000775001-mRNA-1"/>
    </source>
</evidence>
<dbReference type="GO" id="GO:0003714">
    <property type="term" value="F:transcription corepressor activity"/>
    <property type="evidence" value="ECO:0007669"/>
    <property type="project" value="TreeGrafter"/>
</dbReference>
<comment type="similarity">
    <text evidence="2">Belongs to the MYBBP1A family.</text>
</comment>
<dbReference type="AlphaFoldDB" id="A0A183HJT9"/>
<reference evidence="7" key="1">
    <citation type="submission" date="2016-06" db="UniProtKB">
        <authorList>
            <consortium name="WormBaseParasite"/>
        </authorList>
    </citation>
    <scope>IDENTIFICATION</scope>
</reference>
<evidence type="ECO:0000256" key="3">
    <source>
        <dbReference type="ARBA" id="ARBA00023242"/>
    </source>
</evidence>
<dbReference type="Proteomes" id="UP000267606">
    <property type="component" value="Unassembled WGS sequence"/>
</dbReference>
<evidence type="ECO:0000313" key="6">
    <source>
        <dbReference type="Proteomes" id="UP000267606"/>
    </source>
</evidence>
<dbReference type="Pfam" id="PF04931">
    <property type="entry name" value="DNA_pol_phi"/>
    <property type="match status" value="1"/>
</dbReference>
<dbReference type="STRING" id="387005.A0A183HJT9"/>
<dbReference type="SUPFAM" id="SSF48371">
    <property type="entry name" value="ARM repeat"/>
    <property type="match status" value="1"/>
</dbReference>
<protein>
    <submittedName>
        <fullName evidence="7">Cnd1 domain-containing protein</fullName>
    </submittedName>
</protein>
<dbReference type="InterPro" id="IPR016024">
    <property type="entry name" value="ARM-type_fold"/>
</dbReference>
<dbReference type="EMBL" id="UZAJ01008292">
    <property type="protein sequence ID" value="VDO52405.1"/>
    <property type="molecule type" value="Genomic_DNA"/>
</dbReference>
<name>A0A183HJT9_9BILA</name>
<proteinExistence type="inferred from homology"/>
<dbReference type="GO" id="GO:0005730">
    <property type="term" value="C:nucleolus"/>
    <property type="evidence" value="ECO:0007669"/>
    <property type="project" value="InterPro"/>
</dbReference>
<evidence type="ECO:0000256" key="2">
    <source>
        <dbReference type="ARBA" id="ARBA00006809"/>
    </source>
</evidence>
<feature type="compositionally biased region" description="Acidic residues" evidence="4">
    <location>
        <begin position="292"/>
        <end position="310"/>
    </location>
</feature>
<dbReference type="PANTHER" id="PTHR13213:SF2">
    <property type="entry name" value="MYB-BINDING PROTEIN 1A"/>
    <property type="match status" value="1"/>
</dbReference>
<evidence type="ECO:0000256" key="4">
    <source>
        <dbReference type="SAM" id="MobiDB-lite"/>
    </source>
</evidence>
<gene>
    <name evidence="5" type="ORF">OFLC_LOCUS7751</name>
</gene>
<dbReference type="PANTHER" id="PTHR13213">
    <property type="entry name" value="MYB-BINDING PROTEIN 1A FAMILY MEMBER"/>
    <property type="match status" value="1"/>
</dbReference>
<dbReference type="GO" id="GO:0003723">
    <property type="term" value="F:RNA binding"/>
    <property type="evidence" value="ECO:0007669"/>
    <property type="project" value="TreeGrafter"/>
</dbReference>
<dbReference type="WBParaSite" id="OFLC_0000775001-mRNA-1">
    <property type="protein sequence ID" value="OFLC_0000775001-mRNA-1"/>
    <property type="gene ID" value="OFLC_0000775001"/>
</dbReference>
<reference evidence="5 6" key="2">
    <citation type="submission" date="2018-11" db="EMBL/GenBank/DDBJ databases">
        <authorList>
            <consortium name="Pathogen Informatics"/>
        </authorList>
    </citation>
    <scope>NUCLEOTIDE SEQUENCE [LARGE SCALE GENOMIC DNA]</scope>
</reference>
<evidence type="ECO:0000256" key="1">
    <source>
        <dbReference type="ARBA" id="ARBA00004123"/>
    </source>
</evidence>
<feature type="region of interest" description="Disordered" evidence="4">
    <location>
        <begin position="249"/>
        <end position="310"/>
    </location>
</feature>
<evidence type="ECO:0000313" key="5">
    <source>
        <dbReference type="EMBL" id="VDO52405.1"/>
    </source>
</evidence>
<organism evidence="7">
    <name type="scientific">Onchocerca flexuosa</name>
    <dbReference type="NCBI Taxonomy" id="387005"/>
    <lineage>
        <taxon>Eukaryota</taxon>
        <taxon>Metazoa</taxon>
        <taxon>Ecdysozoa</taxon>
        <taxon>Nematoda</taxon>
        <taxon>Chromadorea</taxon>
        <taxon>Rhabditida</taxon>
        <taxon>Spirurina</taxon>
        <taxon>Spiruromorpha</taxon>
        <taxon>Filarioidea</taxon>
        <taxon>Onchocercidae</taxon>
        <taxon>Onchocerca</taxon>
    </lineage>
</organism>
<dbReference type="InterPro" id="IPR007015">
    <property type="entry name" value="DNA_pol_V/MYBBP1A"/>
</dbReference>
<keyword evidence="6" id="KW-1185">Reference proteome</keyword>
<keyword evidence="3" id="KW-0539">Nucleus</keyword>
<feature type="compositionally biased region" description="Acidic residues" evidence="4">
    <location>
        <begin position="257"/>
        <end position="280"/>
    </location>
</feature>